<dbReference type="Pfam" id="PF13927">
    <property type="entry name" value="Ig_3"/>
    <property type="match status" value="8"/>
</dbReference>
<feature type="domain" description="Ig-like" evidence="5">
    <location>
        <begin position="108"/>
        <end position="196"/>
    </location>
</feature>
<feature type="domain" description="Ig-like" evidence="5">
    <location>
        <begin position="1257"/>
        <end position="1334"/>
    </location>
</feature>
<feature type="domain" description="Ig-like" evidence="5">
    <location>
        <begin position="640"/>
        <end position="724"/>
    </location>
</feature>
<proteinExistence type="predicted"/>
<evidence type="ECO:0000256" key="1">
    <source>
        <dbReference type="ARBA" id="ARBA00022729"/>
    </source>
</evidence>
<reference evidence="6" key="2">
    <citation type="submission" date="2025-08" db="UniProtKB">
        <authorList>
            <consortium name="Ensembl"/>
        </authorList>
    </citation>
    <scope>IDENTIFICATION</scope>
</reference>
<dbReference type="Ensembl" id="ENSMODT00000027182.2">
    <property type="protein sequence ID" value="ENSMODP00000026703.2"/>
    <property type="gene ID" value="ENSMODG00000027970.2"/>
</dbReference>
<evidence type="ECO:0000259" key="5">
    <source>
        <dbReference type="PROSITE" id="PS50835"/>
    </source>
</evidence>
<dbReference type="CDD" id="cd00096">
    <property type="entry name" value="Ig"/>
    <property type="match status" value="5"/>
</dbReference>
<feature type="domain" description="Ig-like" evidence="5">
    <location>
        <begin position="377"/>
        <end position="456"/>
    </location>
</feature>
<feature type="domain" description="Ig-like" evidence="5">
    <location>
        <begin position="288"/>
        <end position="366"/>
    </location>
</feature>
<feature type="domain" description="Ig-like" evidence="5">
    <location>
        <begin position="1520"/>
        <end position="1604"/>
    </location>
</feature>
<dbReference type="InterPro" id="IPR013783">
    <property type="entry name" value="Ig-like_fold"/>
</dbReference>
<keyword evidence="4" id="KW-0393">Immunoglobulin domain</keyword>
<evidence type="ECO:0000256" key="3">
    <source>
        <dbReference type="ARBA" id="ARBA00023180"/>
    </source>
</evidence>
<keyword evidence="2" id="KW-1015">Disulfide bond</keyword>
<feature type="domain" description="Ig-like" evidence="5">
    <location>
        <begin position="201"/>
        <end position="280"/>
    </location>
</feature>
<keyword evidence="7" id="KW-1185">Reference proteome</keyword>
<dbReference type="InterPro" id="IPR036179">
    <property type="entry name" value="Ig-like_dom_sf"/>
</dbReference>
<sequence length="1803" mass="196091">MCEMVNIVSHVNSDGFILDVAYGPDSMTILPAADRYNVGEHIQLTCSAQSCNPPAQLTWLQNGQPVSNSGTFSATAALNHAGNYTCVAYNSLTGIRHSQSMNIIIYGPLSKPIILTSNNTAVETKNFSMTCQPSGAIVTTRWFINGLPAGGNRIQLSPDKSILTIHNLSRTENKGPYECETENTVSVNKSDPFTLDVTYGPDNATIVRTPDVYPTGANIIFNCSADSNPPAQLIWLRNGQQIRNSSIFSIIASLSDAGTYTCSASNSLTGLTRTSNKTIRIYAPLSKPTILISNKTAVETKDFSMTCQATGQIEAYQWFINGLAPVGSRIQLSRDTRILTLPRLTRRDNQGPYVCGIENALFSSMSDPFILDVTYGPDIATIVHTPDVYPTGANIIFNCSADSNPPAQFIWLQNGQRVSNSATFSIIASLSDAGTYTCTASNSLTGLTRTATKNITIYAPLSKPTIITSNNTAVETKNFSMTCNATGQIHAYRWFINGLAPAGSRIQLSPDKRTLTLSRLTRRDNKVPYECEIENPLFRNRSNPFTLNVTYGPDIATIVHSANEYPTGANITLSCVADSNPAAQFTWLHNGQPVSNSATFSVIASLSDAGTYTCTASNSFTGLTRTATKNIIIYAPLSKPTIVTSNITAVETKDFSLTCQATGQIHTYQWFINGVAPAGSRIQLSPDKRTLTLSRLTRRDNKVPYECEIRNPFYSNRSDPFTLDVAYGPDIATIDHISDQFATGINVTLSCVADSNPPAQFTWLQNGQSVNNSASFSIITSLNHIGNYTCIATNSFTGLTRTANKTLMIYAPLPKPIIVTSNNTAVETKDFSLTCNATGQIHTYRWFINGLAPGGNRIQLSQDKRILTIRSLTRRENKGPYVCEIENPFFMDSSDPFKLNVTYGPDNATIVHTVNEYPVGANITLSCSANSNPAAQFTWLQNGQSVSNSATFSFIATLNHAGTYTCSASNSFTGLTRTATKNLIIYAPLSKPTILTSNITAVETKDFSFTCQGIGQIHAYWWLINGVAPAGGRIQLSPDKRTLTIRSLTRRENKGPYVCGIENPLFSNRSDPFTLDVAYGPDIATIVHTPDVYPTGANITLSCSATSNPPVQFTWLQNGQPVSNSATFSFIASLNHAGTYTCTASNAFTGLTRNATKNLIIYAPLSKPTIVTSNITAVETKDFSMTCQATGQIHAYRWFINGVAPAGSRIQLSPDKKILTIPNLTRRDNKGPYVCEIENPLFSNRSDPFTLDVAYGPDIAMIVRTQDVYPTGANITLSCSAISNPPVQFTWLQNGQPVSNSATFSFIASLNRAGTYTCIASNSFTGLAHTANKTLIIYAPLSKPTILTSNRTAVETKDFSLTCQGTGQIHAYRWFINGLAPSGSRIQLSPDKKILTIGNLTRRENKGPYVCEIENPLFRNRSDPFTLNVTYGPDIATIAHSVDEYPIGANITLSCSAVSNPPVQFTWLHNGQPVSNSATFSFIASMTLSGTYTCNAANSLTGLTRSATKNVIIYAPLSKPTIVTSNITAVETKDFSFTCQATGQIHTYRWFINGLAPSGSRIQLSPDKRTLTIRNLIRTENKGPYECEIQNPFYSNRSDPFTLDVAYGPDTATIVRTVDEYPIGANITLSCSSKPNPPVQFTWLHNGQPVSNSATFSFTASLSLAGTYTCSAANSFTGLTRTATKNVIIYAPLSTPIIVTSNNTAVETKDFSFTCQATGQIHTYRWFINGRAPAGSRIQLSPDKRTLTIRNLTRTENKGPYVCEIKNPFYSNRSDPFTLDVAYGPDTATIVRTVDEYLLGNIT</sequence>
<dbReference type="SUPFAM" id="SSF48726">
    <property type="entry name" value="Immunoglobulin"/>
    <property type="match status" value="19"/>
</dbReference>
<dbReference type="GeneTree" id="ENSGT01130000278319"/>
<feature type="domain" description="Ig-like" evidence="5">
    <location>
        <begin position="553"/>
        <end position="630"/>
    </location>
</feature>
<dbReference type="InterPro" id="IPR052598">
    <property type="entry name" value="IgSF_CEA-related"/>
</dbReference>
<feature type="domain" description="Ig-like" evidence="5">
    <location>
        <begin position="905"/>
        <end position="982"/>
    </location>
</feature>
<evidence type="ECO:0000313" key="6">
    <source>
        <dbReference type="Ensembl" id="ENSMODP00000026703.2"/>
    </source>
</evidence>
<dbReference type="SMART" id="SM00408">
    <property type="entry name" value="IGc2"/>
    <property type="match status" value="18"/>
</dbReference>
<evidence type="ECO:0000256" key="2">
    <source>
        <dbReference type="ARBA" id="ARBA00023157"/>
    </source>
</evidence>
<dbReference type="InterPro" id="IPR003598">
    <property type="entry name" value="Ig_sub2"/>
</dbReference>
<evidence type="ECO:0000313" key="7">
    <source>
        <dbReference type="Proteomes" id="UP000002280"/>
    </source>
</evidence>
<evidence type="ECO:0000256" key="4">
    <source>
        <dbReference type="ARBA" id="ARBA00023319"/>
    </source>
</evidence>
<dbReference type="HOGENOM" id="CLU_798194_0_0_1"/>
<organism evidence="6 7">
    <name type="scientific">Monodelphis domestica</name>
    <name type="common">Gray short-tailed opossum</name>
    <dbReference type="NCBI Taxonomy" id="13616"/>
    <lineage>
        <taxon>Eukaryota</taxon>
        <taxon>Metazoa</taxon>
        <taxon>Chordata</taxon>
        <taxon>Craniata</taxon>
        <taxon>Vertebrata</taxon>
        <taxon>Euteleostomi</taxon>
        <taxon>Mammalia</taxon>
        <taxon>Metatheria</taxon>
        <taxon>Didelphimorphia</taxon>
        <taxon>Didelphidae</taxon>
        <taxon>Monodelphis</taxon>
    </lineage>
</organism>
<keyword evidence="1" id="KW-0732">Signal</keyword>
<dbReference type="Gene3D" id="2.60.40.10">
    <property type="entry name" value="Immunoglobulins"/>
    <property type="match status" value="20"/>
</dbReference>
<dbReference type="SMART" id="SM00409">
    <property type="entry name" value="IG"/>
    <property type="match status" value="20"/>
</dbReference>
<keyword evidence="3" id="KW-0325">Glycoprotein</keyword>
<dbReference type="InterPro" id="IPR007110">
    <property type="entry name" value="Ig-like_dom"/>
</dbReference>
<dbReference type="PANTHER" id="PTHR44337">
    <property type="entry name" value="CARCINOEMBRYONIC ANTIGEN-RELATED CELL ADHESION MOLECULE 8"/>
    <property type="match status" value="1"/>
</dbReference>
<reference evidence="6" key="3">
    <citation type="submission" date="2025-09" db="UniProtKB">
        <authorList>
            <consortium name="Ensembl"/>
        </authorList>
    </citation>
    <scope>IDENTIFICATION</scope>
</reference>
<dbReference type="InterPro" id="IPR003599">
    <property type="entry name" value="Ig_sub"/>
</dbReference>
<dbReference type="Pfam" id="PF13895">
    <property type="entry name" value="Ig_2"/>
    <property type="match status" value="9"/>
</dbReference>
<feature type="domain" description="Ig-like" evidence="5">
    <location>
        <begin position="814"/>
        <end position="902"/>
    </location>
</feature>
<feature type="domain" description="Ig-like" evidence="5">
    <location>
        <begin position="24"/>
        <end position="102"/>
    </location>
</feature>
<dbReference type="PANTHER" id="PTHR44337:SF20">
    <property type="entry name" value="CARCINOEMBRYONIC ANTIGEN-RELATED CELL ADHESION MOLECULE 5-RELATED"/>
    <property type="match status" value="1"/>
</dbReference>
<feature type="domain" description="Ig-like" evidence="5">
    <location>
        <begin position="1433"/>
        <end position="1510"/>
    </location>
</feature>
<dbReference type="Proteomes" id="UP000002280">
    <property type="component" value="Chromosome 2"/>
</dbReference>
<reference evidence="6 7" key="1">
    <citation type="journal article" date="2007" name="Nature">
        <title>Genome of the marsupial Monodelphis domestica reveals innovation in non-coding sequences.</title>
        <authorList>
            <person name="Mikkelsen T.S."/>
            <person name="Wakefield M.J."/>
            <person name="Aken B."/>
            <person name="Amemiya C.T."/>
            <person name="Chang J.L."/>
            <person name="Duke S."/>
            <person name="Garber M."/>
            <person name="Gentles A.J."/>
            <person name="Goodstadt L."/>
            <person name="Heger A."/>
            <person name="Jurka J."/>
            <person name="Kamal M."/>
            <person name="Mauceli E."/>
            <person name="Searle S.M."/>
            <person name="Sharpe T."/>
            <person name="Baker M.L."/>
            <person name="Batzer M.A."/>
            <person name="Benos P.V."/>
            <person name="Belov K."/>
            <person name="Clamp M."/>
            <person name="Cook A."/>
            <person name="Cuff J."/>
            <person name="Das R."/>
            <person name="Davidow L."/>
            <person name="Deakin J.E."/>
            <person name="Fazzari M.J."/>
            <person name="Glass J.L."/>
            <person name="Grabherr M."/>
            <person name="Greally J.M."/>
            <person name="Gu W."/>
            <person name="Hore T.A."/>
            <person name="Huttley G.A."/>
            <person name="Kleber M."/>
            <person name="Jirtle R.L."/>
            <person name="Koina E."/>
            <person name="Lee J.T."/>
            <person name="Mahony S."/>
            <person name="Marra M.A."/>
            <person name="Miller R.D."/>
            <person name="Nicholls R.D."/>
            <person name="Oda M."/>
            <person name="Papenfuss A.T."/>
            <person name="Parra Z.E."/>
            <person name="Pollock D.D."/>
            <person name="Ray D.A."/>
            <person name="Schein J.E."/>
            <person name="Speed T.P."/>
            <person name="Thompson K."/>
            <person name="VandeBerg J.L."/>
            <person name="Wade C.M."/>
            <person name="Walker J.A."/>
            <person name="Waters P.D."/>
            <person name="Webber C."/>
            <person name="Weidman J.R."/>
            <person name="Xie X."/>
            <person name="Zody M.C."/>
            <person name="Baldwin J."/>
            <person name="Abdouelleil A."/>
            <person name="Abdulkadir J."/>
            <person name="Abebe A."/>
            <person name="Abera B."/>
            <person name="Abreu J."/>
            <person name="Acer S.C."/>
            <person name="Aftuck L."/>
            <person name="Alexander A."/>
            <person name="An P."/>
            <person name="Anderson E."/>
            <person name="Anderson S."/>
            <person name="Arachi H."/>
            <person name="Azer M."/>
            <person name="Bachantsang P."/>
            <person name="Barry A."/>
            <person name="Bayul T."/>
            <person name="Berlin A."/>
            <person name="Bessette D."/>
            <person name="Bloom T."/>
            <person name="Bloom T."/>
            <person name="Boguslavskiy L."/>
            <person name="Bonnet C."/>
            <person name="Boukhgalter B."/>
            <person name="Bourzgui I."/>
            <person name="Brown A."/>
            <person name="Cahill P."/>
            <person name="Channer S."/>
            <person name="Cheshatsang Y."/>
            <person name="Chuda L."/>
            <person name="Citroen M."/>
            <person name="Collymore A."/>
            <person name="Cooke P."/>
            <person name="Costello M."/>
            <person name="D'Aco K."/>
            <person name="Daza R."/>
            <person name="De Haan G."/>
            <person name="DeGray S."/>
            <person name="DeMaso C."/>
            <person name="Dhargay N."/>
            <person name="Dooley K."/>
            <person name="Dooley E."/>
            <person name="Doricent M."/>
            <person name="Dorje P."/>
            <person name="Dorjee K."/>
            <person name="Dupes A."/>
            <person name="Elong R."/>
            <person name="Falk J."/>
            <person name="Farina A."/>
            <person name="Faro S."/>
            <person name="Ferguson D."/>
            <person name="Fisher S."/>
            <person name="Foley C.D."/>
            <person name="Franke A."/>
            <person name="Friedrich D."/>
            <person name="Gadbois L."/>
            <person name="Gearin G."/>
            <person name="Gearin C.R."/>
            <person name="Giannoukos G."/>
            <person name="Goode T."/>
            <person name="Graham J."/>
            <person name="Grandbois E."/>
            <person name="Grewal S."/>
            <person name="Gyaltsen K."/>
            <person name="Hafez N."/>
            <person name="Hagos B."/>
            <person name="Hall J."/>
            <person name="Henson C."/>
            <person name="Hollinger A."/>
            <person name="Honan T."/>
            <person name="Huard M.D."/>
            <person name="Hughes L."/>
            <person name="Hurhula B."/>
            <person name="Husby M.E."/>
            <person name="Kamat A."/>
            <person name="Kanga B."/>
            <person name="Kashin S."/>
            <person name="Khazanovich D."/>
            <person name="Kisner P."/>
            <person name="Lance K."/>
            <person name="Lara M."/>
            <person name="Lee W."/>
            <person name="Lennon N."/>
            <person name="Letendre F."/>
            <person name="LeVine R."/>
            <person name="Lipovsky A."/>
            <person name="Liu X."/>
            <person name="Liu J."/>
            <person name="Liu S."/>
            <person name="Lokyitsang T."/>
            <person name="Lokyitsang Y."/>
            <person name="Lubonja R."/>
            <person name="Lui A."/>
            <person name="MacDonald P."/>
            <person name="Magnisalis V."/>
            <person name="Maru K."/>
            <person name="Matthews C."/>
            <person name="McCusker W."/>
            <person name="McDonough S."/>
            <person name="Mehta T."/>
            <person name="Meldrim J."/>
            <person name="Meneus L."/>
            <person name="Mihai O."/>
            <person name="Mihalev A."/>
            <person name="Mihova T."/>
            <person name="Mittelman R."/>
            <person name="Mlenga V."/>
            <person name="Montmayeur A."/>
            <person name="Mulrain L."/>
            <person name="Navidi A."/>
            <person name="Naylor J."/>
            <person name="Negash T."/>
            <person name="Nguyen T."/>
            <person name="Nguyen N."/>
            <person name="Nicol R."/>
            <person name="Norbu C."/>
            <person name="Norbu N."/>
            <person name="Novod N."/>
            <person name="O'Neill B."/>
            <person name="Osman S."/>
            <person name="Markiewicz E."/>
            <person name="Oyono O.L."/>
            <person name="Patti C."/>
            <person name="Phunkhang P."/>
            <person name="Pierre F."/>
            <person name="Priest M."/>
            <person name="Raghuraman S."/>
            <person name="Rege F."/>
            <person name="Reyes R."/>
            <person name="Rise C."/>
            <person name="Rogov P."/>
            <person name="Ross K."/>
            <person name="Ryan E."/>
            <person name="Settipalli S."/>
            <person name="Shea T."/>
            <person name="Sherpa N."/>
            <person name="Shi L."/>
            <person name="Shih D."/>
            <person name="Sparrow T."/>
            <person name="Spaulding J."/>
            <person name="Stalker J."/>
            <person name="Stange-Thomann N."/>
            <person name="Stavropoulos S."/>
            <person name="Stone C."/>
            <person name="Strader C."/>
            <person name="Tesfaye S."/>
            <person name="Thomson T."/>
            <person name="Thoulutsang Y."/>
            <person name="Thoulutsang D."/>
            <person name="Topham K."/>
            <person name="Topping I."/>
            <person name="Tsamla T."/>
            <person name="Vassiliev H."/>
            <person name="Vo A."/>
            <person name="Wangchuk T."/>
            <person name="Wangdi T."/>
            <person name="Weiand M."/>
            <person name="Wilkinson J."/>
            <person name="Wilson A."/>
            <person name="Yadav S."/>
            <person name="Young G."/>
            <person name="Yu Q."/>
            <person name="Zembek L."/>
            <person name="Zhong D."/>
            <person name="Zimmer A."/>
            <person name="Zwirko Z."/>
            <person name="Jaffe D.B."/>
            <person name="Alvarez P."/>
            <person name="Brockman W."/>
            <person name="Butler J."/>
            <person name="Chin C."/>
            <person name="Gnerre S."/>
            <person name="MacCallum I."/>
            <person name="Graves J.A."/>
            <person name="Ponting C.P."/>
            <person name="Breen M."/>
            <person name="Samollow P.B."/>
            <person name="Lander E.S."/>
            <person name="Lindblad-Toh K."/>
        </authorList>
    </citation>
    <scope>NUCLEOTIDE SEQUENCE [LARGE SCALE GENOMIC DNA]</scope>
</reference>
<feature type="domain" description="Ig-like" evidence="5">
    <location>
        <begin position="1168"/>
        <end position="1254"/>
    </location>
</feature>
<dbReference type="ExpressionAtlas" id="H9H808">
    <property type="expression patterns" value="baseline"/>
</dbReference>
<name>H9H808_MONDO</name>
<feature type="domain" description="Ig-like" evidence="5">
    <location>
        <begin position="1081"/>
        <end position="1158"/>
    </location>
</feature>
<feature type="domain" description="Ig-like" evidence="5">
    <location>
        <begin position="992"/>
        <end position="1078"/>
    </location>
</feature>
<feature type="domain" description="Ig-like" evidence="5">
    <location>
        <begin position="1609"/>
        <end position="1686"/>
    </location>
</feature>
<feature type="domain" description="Ig-like" evidence="5">
    <location>
        <begin position="1692"/>
        <end position="1780"/>
    </location>
</feature>
<feature type="domain" description="Ig-like" evidence="5">
    <location>
        <begin position="464"/>
        <end position="550"/>
    </location>
</feature>
<dbReference type="Bgee" id="ENSMODG00000027970">
    <property type="expression patterns" value="Expressed in spermatid and 5 other cell types or tissues"/>
</dbReference>
<accession>H9H808</accession>
<dbReference type="PROSITE" id="PS50835">
    <property type="entry name" value="IG_LIKE"/>
    <property type="match status" value="20"/>
</dbReference>
<feature type="domain" description="Ig-like" evidence="5">
    <location>
        <begin position="1344"/>
        <end position="1430"/>
    </location>
</feature>
<protein>
    <recommendedName>
        <fullName evidence="5">Ig-like domain-containing protein</fullName>
    </recommendedName>
</protein>
<feature type="domain" description="Ig-like" evidence="5">
    <location>
        <begin position="729"/>
        <end position="806"/>
    </location>
</feature>